<name>A0ABU2YGK2_9FLAO</name>
<organism evidence="2 3">
    <name type="scientific">Microcosmobacter mediterraneus</name>
    <dbReference type="NCBI Taxonomy" id="3075607"/>
    <lineage>
        <taxon>Bacteria</taxon>
        <taxon>Pseudomonadati</taxon>
        <taxon>Bacteroidota</taxon>
        <taxon>Flavobacteriia</taxon>
        <taxon>Flavobacteriales</taxon>
        <taxon>Flavobacteriaceae</taxon>
        <taxon>Microcosmobacter</taxon>
    </lineage>
</organism>
<keyword evidence="1" id="KW-0812">Transmembrane</keyword>
<gene>
    <name evidence="2" type="ORF">RM697_01505</name>
</gene>
<comment type="caution">
    <text evidence="2">The sequence shown here is derived from an EMBL/GenBank/DDBJ whole genome shotgun (WGS) entry which is preliminary data.</text>
</comment>
<dbReference type="Gene3D" id="1.20.120.1490">
    <property type="match status" value="1"/>
</dbReference>
<keyword evidence="3" id="KW-1185">Reference proteome</keyword>
<evidence type="ECO:0000256" key="1">
    <source>
        <dbReference type="SAM" id="Phobius"/>
    </source>
</evidence>
<keyword evidence="1" id="KW-0472">Membrane</keyword>
<feature type="transmembrane region" description="Helical" evidence="1">
    <location>
        <begin position="6"/>
        <end position="26"/>
    </location>
</feature>
<dbReference type="EMBL" id="JAVRIA010000001">
    <property type="protein sequence ID" value="MDT0557303.1"/>
    <property type="molecule type" value="Genomic_DNA"/>
</dbReference>
<dbReference type="Proteomes" id="UP001259492">
    <property type="component" value="Unassembled WGS sequence"/>
</dbReference>
<protein>
    <recommendedName>
        <fullName evidence="4">Periplasmic heavy metal sensor</fullName>
    </recommendedName>
</protein>
<sequence length="148" mass="17659">MKKNSLIYSLLAFLVIANGFFLFHFVKGPKKRDQKPELFMVKQLDFNDNQLEEYKIISDLHFEKMKTTSKAIRSLKDQLFTKVSNANIESNFIDSITTLIGNYEKDKDYELFFHLQKVRSICNDKQKEKFEAIMKKTLKRGERQKRRH</sequence>
<evidence type="ECO:0000313" key="3">
    <source>
        <dbReference type="Proteomes" id="UP001259492"/>
    </source>
</evidence>
<accession>A0ABU2YGK2</accession>
<evidence type="ECO:0008006" key="4">
    <source>
        <dbReference type="Google" id="ProtNLM"/>
    </source>
</evidence>
<reference evidence="2 3" key="1">
    <citation type="submission" date="2023-09" db="EMBL/GenBank/DDBJ databases">
        <authorList>
            <person name="Rey-Velasco X."/>
        </authorList>
    </citation>
    <scope>NUCLEOTIDE SEQUENCE [LARGE SCALE GENOMIC DNA]</scope>
    <source>
        <strain evidence="2 3">W332</strain>
    </source>
</reference>
<dbReference type="RefSeq" id="WP_311426074.1">
    <property type="nucleotide sequence ID" value="NZ_JAVRIA010000001.1"/>
</dbReference>
<proteinExistence type="predicted"/>
<evidence type="ECO:0000313" key="2">
    <source>
        <dbReference type="EMBL" id="MDT0557303.1"/>
    </source>
</evidence>
<keyword evidence="1" id="KW-1133">Transmembrane helix</keyword>